<evidence type="ECO:0000313" key="3">
    <source>
        <dbReference type="Proteomes" id="UP000823749"/>
    </source>
</evidence>
<organism evidence="2 3">
    <name type="scientific">Rhododendron griersonianum</name>
    <dbReference type="NCBI Taxonomy" id="479676"/>
    <lineage>
        <taxon>Eukaryota</taxon>
        <taxon>Viridiplantae</taxon>
        <taxon>Streptophyta</taxon>
        <taxon>Embryophyta</taxon>
        <taxon>Tracheophyta</taxon>
        <taxon>Spermatophyta</taxon>
        <taxon>Magnoliopsida</taxon>
        <taxon>eudicotyledons</taxon>
        <taxon>Gunneridae</taxon>
        <taxon>Pentapetalae</taxon>
        <taxon>asterids</taxon>
        <taxon>Ericales</taxon>
        <taxon>Ericaceae</taxon>
        <taxon>Ericoideae</taxon>
        <taxon>Rhodoreae</taxon>
        <taxon>Rhododendron</taxon>
    </lineage>
</organism>
<dbReference type="Proteomes" id="UP000823749">
    <property type="component" value="Chromosome 5"/>
</dbReference>
<protein>
    <submittedName>
        <fullName evidence="2">Uncharacterized protein</fullName>
    </submittedName>
</protein>
<keyword evidence="3" id="KW-1185">Reference proteome</keyword>
<gene>
    <name evidence="2" type="ORF">RHGRI_013698</name>
</gene>
<dbReference type="EMBL" id="JACTNZ010000005">
    <property type="protein sequence ID" value="KAG5548088.1"/>
    <property type="molecule type" value="Genomic_DNA"/>
</dbReference>
<sequence>MQGVVVKAVKMKRENRRHCPRKKLRCPIISYMGAIIVAKHNVPHNMRPNMAQGRSIFQFSPSLCLIGTNFNQFMYTFPSSQTNMSTLFNSHDWRGQSNVTGSQVWGGGQSNITGSQVRGGGQSNITSSQDRGGEQSSFFGNSKAVLRRITIKFYGNDECNG</sequence>
<comment type="caution">
    <text evidence="2">The sequence shown here is derived from an EMBL/GenBank/DDBJ whole genome shotgun (WGS) entry which is preliminary data.</text>
</comment>
<evidence type="ECO:0000313" key="2">
    <source>
        <dbReference type="EMBL" id="KAG5548088.1"/>
    </source>
</evidence>
<accession>A0AAV6K720</accession>
<feature type="region of interest" description="Disordered" evidence="1">
    <location>
        <begin position="104"/>
        <end position="138"/>
    </location>
</feature>
<reference evidence="2" key="1">
    <citation type="submission" date="2020-08" db="EMBL/GenBank/DDBJ databases">
        <title>Plant Genome Project.</title>
        <authorList>
            <person name="Zhang R.-G."/>
        </authorList>
    </citation>
    <scope>NUCLEOTIDE SEQUENCE</scope>
    <source>
        <strain evidence="2">WSP0</strain>
        <tissue evidence="2">Leaf</tissue>
    </source>
</reference>
<proteinExistence type="predicted"/>
<feature type="compositionally biased region" description="Polar residues" evidence="1">
    <location>
        <begin position="123"/>
        <end position="138"/>
    </location>
</feature>
<name>A0AAV6K720_9ERIC</name>
<evidence type="ECO:0000256" key="1">
    <source>
        <dbReference type="SAM" id="MobiDB-lite"/>
    </source>
</evidence>
<dbReference type="AlphaFoldDB" id="A0AAV6K720"/>